<dbReference type="GO" id="GO:0005975">
    <property type="term" value="P:carbohydrate metabolic process"/>
    <property type="evidence" value="ECO:0007669"/>
    <property type="project" value="InterPro"/>
</dbReference>
<name>A0A3B1C7J7_9ZZZZ</name>
<dbReference type="EMBL" id="UOFZ01000185">
    <property type="protein sequence ID" value="VAX14615.1"/>
    <property type="molecule type" value="Genomic_DNA"/>
</dbReference>
<protein>
    <submittedName>
        <fullName evidence="3">Uncharacterized protein YyaL</fullName>
    </submittedName>
</protein>
<dbReference type="PIRSF" id="PIRSF006402">
    <property type="entry name" value="UCP006402_thioredoxin"/>
    <property type="match status" value="1"/>
</dbReference>
<dbReference type="CDD" id="cd02955">
    <property type="entry name" value="SSP411"/>
    <property type="match status" value="1"/>
</dbReference>
<evidence type="ECO:0000313" key="3">
    <source>
        <dbReference type="EMBL" id="VAX14615.1"/>
    </source>
</evidence>
<evidence type="ECO:0000259" key="2">
    <source>
        <dbReference type="Pfam" id="PF03190"/>
    </source>
</evidence>
<gene>
    <name evidence="3" type="ORF">MNBD_GAMMA24-965</name>
</gene>
<proteinExistence type="predicted"/>
<dbReference type="Pfam" id="PF03190">
    <property type="entry name" value="Thioredox_DsbH"/>
    <property type="match status" value="1"/>
</dbReference>
<reference evidence="3" key="1">
    <citation type="submission" date="2018-06" db="EMBL/GenBank/DDBJ databases">
        <authorList>
            <person name="Zhirakovskaya E."/>
        </authorList>
    </citation>
    <scope>NUCLEOTIDE SEQUENCE</scope>
</reference>
<feature type="domain" description="Spermatogenesis-associated protein 20-like TRX" evidence="2">
    <location>
        <begin position="6"/>
        <end position="169"/>
    </location>
</feature>
<dbReference type="InterPro" id="IPR024705">
    <property type="entry name" value="Ssp411"/>
</dbReference>
<dbReference type="InterPro" id="IPR008928">
    <property type="entry name" value="6-hairpin_glycosidase_sf"/>
</dbReference>
<feature type="coiled-coil region" evidence="1">
    <location>
        <begin position="380"/>
        <end position="414"/>
    </location>
</feature>
<dbReference type="SUPFAM" id="SSF52833">
    <property type="entry name" value="Thioredoxin-like"/>
    <property type="match status" value="1"/>
</dbReference>
<keyword evidence="1" id="KW-0175">Coiled coil</keyword>
<dbReference type="InterPro" id="IPR004879">
    <property type="entry name" value="Ssp411-like_TRX"/>
</dbReference>
<dbReference type="PANTHER" id="PTHR42899:SF1">
    <property type="entry name" value="SPERMATOGENESIS-ASSOCIATED PROTEIN 20"/>
    <property type="match status" value="1"/>
</dbReference>
<dbReference type="Gene3D" id="3.40.30.10">
    <property type="entry name" value="Glutaredoxin"/>
    <property type="match status" value="1"/>
</dbReference>
<dbReference type="AlphaFoldDB" id="A0A3B1C7J7"/>
<dbReference type="InterPro" id="IPR036249">
    <property type="entry name" value="Thioredoxin-like_sf"/>
</dbReference>
<organism evidence="3">
    <name type="scientific">hydrothermal vent metagenome</name>
    <dbReference type="NCBI Taxonomy" id="652676"/>
    <lineage>
        <taxon>unclassified sequences</taxon>
        <taxon>metagenomes</taxon>
        <taxon>ecological metagenomes</taxon>
    </lineage>
</organism>
<sequence length="689" mass="78440">MTTTKTNRLATETSPYLQQHAHNPVDWHPWSPASLALAKKLDKPILLSIGYSACHWCHVMAHESFADPVIAELMNDRFINIKVDREERPDLDKIYQAAHQILNQRAGGWPLTVFLSPGDHTPFFAGTYFPNQSRHNMPSFPDVLQGIAEFYHDHPAAIREQNRALHEALGNLNPADPVSANSLDSRPLDQARQELAASFDHHFGGFGQAPKFPHPSNLERLLRHWARTKTDCQEDQNARKMLELSLQTMAKGGLYDQLGAGFYRYSVDKEWIIPHFEKMLYDNAALIGLYTDAGCALNNTFFQNIAARTADWAIREMQSPEGGYWSTQDADSEGVEGRFYVWTPAQIRALLNKEEYAVSEIIYGFTRAANFEGRWHLNVVADLEQAAETLDISLQRAQTHLDAANKKLFEQRQQRIPPPLDKKIITAWNGLMIKGMASAGRRLQRPDFIASAQTAADFIYQNLYVDQRLRVSCINNQAALPAYLDDYVFLMDGLLELLQAQWRDQDMLWLLELAETVIEHFHDQQQGGFYFTADDHESLIHRPKPLQDEAIPAGNAIAASVFGRLGHLLANNHYLDISENILRYAWQNIRQLPYAHCALLHALEDYCLPPTCIVIRGEQPAMQAWQEKTNTRYRPHILCLAIPDNSRIQLPAITQRPARPEEVVAYVCHGQHCQEPISRIGEFETLLQK</sequence>
<accession>A0A3B1C7J7</accession>
<dbReference type="SUPFAM" id="SSF48208">
    <property type="entry name" value="Six-hairpin glycosidases"/>
    <property type="match status" value="1"/>
</dbReference>
<dbReference type="PANTHER" id="PTHR42899">
    <property type="entry name" value="SPERMATOGENESIS-ASSOCIATED PROTEIN 20"/>
    <property type="match status" value="1"/>
</dbReference>
<evidence type="ECO:0000256" key="1">
    <source>
        <dbReference type="SAM" id="Coils"/>
    </source>
</evidence>